<dbReference type="Gene3D" id="3.60.21.10">
    <property type="match status" value="1"/>
</dbReference>
<sequence length="450" mass="46945">MRSYAWLLVFGLAGCASVTPDSAVEHAYLVRAHGASLIARALVRSAQCPAMIVDGQALPLQVRAPAGEVPARPVAQGLTKPARFDLTVCEAALPAGAHSARVGPFALPVPVSAPQRIVVIGDTGCRMKQSDDAFQPCNDSAAWPFARLARSAAAQKPDLVIHVGDYHYRESPCPAGQAACAGSPWGFGQDTWTADLFEPARPLLQAAPWVFVRGNHESCARAGQGWFRYLDAAPWVAARSCDDPANDAKAAHSDPFAVDLDGQARLIVFDSSEQAGAGEVFAREFAQVDVLAQGAAHAVFVSHHPVLGLGLPGKGVPIRVASKGMLSSLQAARGGALFASPVDLALHGHVHLFEALGFTAGGTPTFVLGNSGSMTEGALPDQLPPGAGAIGEVRLDAFHTRAGFGFALLERAGSGWRLTEFDENGAAALVCMTSAPSLHCDRAGQRPPSH</sequence>
<dbReference type="InterPro" id="IPR029052">
    <property type="entry name" value="Metallo-depent_PP-like"/>
</dbReference>
<comment type="caution">
    <text evidence="2">The sequence shown here is derived from an EMBL/GenBank/DDBJ whole genome shotgun (WGS) entry which is preliminary data.</text>
</comment>
<name>A0ABT2D5B0_9BURK</name>
<dbReference type="Pfam" id="PF00149">
    <property type="entry name" value="Metallophos"/>
    <property type="match status" value="1"/>
</dbReference>
<dbReference type="PROSITE" id="PS51257">
    <property type="entry name" value="PROKAR_LIPOPROTEIN"/>
    <property type="match status" value="1"/>
</dbReference>
<gene>
    <name evidence="2" type="ORF">NX774_00995</name>
</gene>
<proteinExistence type="predicted"/>
<dbReference type="EMBL" id="JANUHB010000001">
    <property type="protein sequence ID" value="MCS0806500.1"/>
    <property type="molecule type" value="Genomic_DNA"/>
</dbReference>
<organism evidence="2 3">
    <name type="scientific">Massilia agilis</name>
    <dbReference type="NCBI Taxonomy" id="1811226"/>
    <lineage>
        <taxon>Bacteria</taxon>
        <taxon>Pseudomonadati</taxon>
        <taxon>Pseudomonadota</taxon>
        <taxon>Betaproteobacteria</taxon>
        <taxon>Burkholderiales</taxon>
        <taxon>Oxalobacteraceae</taxon>
        <taxon>Telluria group</taxon>
        <taxon>Massilia</taxon>
    </lineage>
</organism>
<dbReference type="SUPFAM" id="SSF56300">
    <property type="entry name" value="Metallo-dependent phosphatases"/>
    <property type="match status" value="1"/>
</dbReference>
<reference evidence="2 3" key="1">
    <citation type="submission" date="2022-08" db="EMBL/GenBank/DDBJ databases">
        <title>Reclassification of Massilia species as members of the genera Telluria, Duganella, Pseudoduganella, Mokoshia gen. nov. and Zemynaea gen. nov. using orthogonal and non-orthogonal genome-based approaches.</title>
        <authorList>
            <person name="Bowman J.P."/>
        </authorList>
    </citation>
    <scope>NUCLEOTIDE SEQUENCE [LARGE SCALE GENOMIC DNA]</scope>
    <source>
        <strain evidence="2 3">JCM 31605</strain>
    </source>
</reference>
<keyword evidence="3" id="KW-1185">Reference proteome</keyword>
<accession>A0ABT2D5B0</accession>
<evidence type="ECO:0000313" key="3">
    <source>
        <dbReference type="Proteomes" id="UP001206126"/>
    </source>
</evidence>
<dbReference type="InterPro" id="IPR004843">
    <property type="entry name" value="Calcineurin-like_PHP"/>
</dbReference>
<feature type="domain" description="Calcineurin-like phosphoesterase" evidence="1">
    <location>
        <begin position="116"/>
        <end position="351"/>
    </location>
</feature>
<protein>
    <submittedName>
        <fullName evidence="2">Metallophosphoesterase</fullName>
    </submittedName>
</protein>
<evidence type="ECO:0000313" key="2">
    <source>
        <dbReference type="EMBL" id="MCS0806500.1"/>
    </source>
</evidence>
<evidence type="ECO:0000259" key="1">
    <source>
        <dbReference type="Pfam" id="PF00149"/>
    </source>
</evidence>
<dbReference type="Proteomes" id="UP001206126">
    <property type="component" value="Unassembled WGS sequence"/>
</dbReference>
<dbReference type="RefSeq" id="WP_258820290.1">
    <property type="nucleotide sequence ID" value="NZ_JANUHB010000001.1"/>
</dbReference>